<dbReference type="RefSeq" id="WP_094865646.1">
    <property type="nucleotide sequence ID" value="NZ_NKYE01000021.1"/>
</dbReference>
<sequence length="403" mass="41217">MTTTGASPARWPDLLRIAEFRGILTAHVISLLGTAIAQVALAVLVYQRTESPFLTALTFTLSLLPSLVAGTLLSALADRFPARRVLVTCELLGAAVVALMAVPGLGLPILLALVFVLGATGTVFVGTRAALLPEVLSPSAYPLGRAMLRVLANVLQIAGYLVGGALLLFVPVIAALLLDAATFLVSALLIWRATAAHDLPARGAGGVVRASLDGLRTALRTPRLRSMLLLMWLPPAFAVVPEAVAVVYAGQNGLDTVGLGVLLTGSLVGAVLGELAVGQYLGDRARQRGVLPLAALLALPLLGFLFQPSLPFAALLLVLSGLGFGYTLGLDRLLLNAVAGDVRQRVLNLAATLPMAAQGLAFAVAGAVAEVVPAHLVIVAGGVLALVTAALCAGPVLRAGRAA</sequence>
<feature type="transmembrane region" description="Helical" evidence="6">
    <location>
        <begin position="24"/>
        <end position="47"/>
    </location>
</feature>
<keyword evidence="8" id="KW-1185">Reference proteome</keyword>
<evidence type="ECO:0000256" key="3">
    <source>
        <dbReference type="ARBA" id="ARBA00022692"/>
    </source>
</evidence>
<dbReference type="AlphaFoldDB" id="A0A263CW82"/>
<dbReference type="GO" id="GO:0005886">
    <property type="term" value="C:plasma membrane"/>
    <property type="evidence" value="ECO:0007669"/>
    <property type="project" value="UniProtKB-SubCell"/>
</dbReference>
<feature type="transmembrane region" description="Helical" evidence="6">
    <location>
        <begin position="374"/>
        <end position="397"/>
    </location>
</feature>
<feature type="transmembrane region" description="Helical" evidence="6">
    <location>
        <begin position="109"/>
        <end position="131"/>
    </location>
</feature>
<comment type="subcellular location">
    <subcellularLocation>
        <location evidence="1">Cell membrane</location>
        <topology evidence="1">Multi-pass membrane protein</topology>
    </subcellularLocation>
</comment>
<dbReference type="InterPro" id="IPR011701">
    <property type="entry name" value="MFS"/>
</dbReference>
<evidence type="ECO:0000256" key="6">
    <source>
        <dbReference type="SAM" id="Phobius"/>
    </source>
</evidence>
<dbReference type="InParanoid" id="A0A263CW82"/>
<protein>
    <submittedName>
        <fullName evidence="7">MFS transporter</fullName>
    </submittedName>
</protein>
<dbReference type="PANTHER" id="PTHR23513">
    <property type="entry name" value="INTEGRAL MEMBRANE EFFLUX PROTEIN-RELATED"/>
    <property type="match status" value="1"/>
</dbReference>
<dbReference type="EMBL" id="NKYE01000021">
    <property type="protein sequence ID" value="OZM70351.1"/>
    <property type="molecule type" value="Genomic_DNA"/>
</dbReference>
<keyword evidence="4 6" id="KW-1133">Transmembrane helix</keyword>
<evidence type="ECO:0000256" key="2">
    <source>
        <dbReference type="ARBA" id="ARBA00022475"/>
    </source>
</evidence>
<name>A0A263CW82_9PSEU</name>
<feature type="transmembrane region" description="Helical" evidence="6">
    <location>
        <begin position="85"/>
        <end position="103"/>
    </location>
</feature>
<feature type="transmembrane region" description="Helical" evidence="6">
    <location>
        <begin position="256"/>
        <end position="277"/>
    </location>
</feature>
<evidence type="ECO:0000313" key="7">
    <source>
        <dbReference type="EMBL" id="OZM70351.1"/>
    </source>
</evidence>
<dbReference type="SUPFAM" id="SSF103473">
    <property type="entry name" value="MFS general substrate transporter"/>
    <property type="match status" value="1"/>
</dbReference>
<evidence type="ECO:0000313" key="8">
    <source>
        <dbReference type="Proteomes" id="UP000242444"/>
    </source>
</evidence>
<dbReference type="InterPro" id="IPR036259">
    <property type="entry name" value="MFS_trans_sf"/>
</dbReference>
<accession>A0A263CW82</accession>
<dbReference type="OrthoDB" id="3227279at2"/>
<organism evidence="7 8">
    <name type="scientific">Amycolatopsis antarctica</name>
    <dbReference type="NCBI Taxonomy" id="1854586"/>
    <lineage>
        <taxon>Bacteria</taxon>
        <taxon>Bacillati</taxon>
        <taxon>Actinomycetota</taxon>
        <taxon>Actinomycetes</taxon>
        <taxon>Pseudonocardiales</taxon>
        <taxon>Pseudonocardiaceae</taxon>
        <taxon>Amycolatopsis</taxon>
    </lineage>
</organism>
<evidence type="ECO:0000256" key="1">
    <source>
        <dbReference type="ARBA" id="ARBA00004651"/>
    </source>
</evidence>
<dbReference type="Gene3D" id="1.20.1250.20">
    <property type="entry name" value="MFS general substrate transporter like domains"/>
    <property type="match status" value="1"/>
</dbReference>
<dbReference type="PRINTS" id="PR01988">
    <property type="entry name" value="EXPORTERBACE"/>
</dbReference>
<proteinExistence type="predicted"/>
<keyword evidence="5 6" id="KW-0472">Membrane</keyword>
<dbReference type="GO" id="GO:0022857">
    <property type="term" value="F:transmembrane transporter activity"/>
    <property type="evidence" value="ECO:0007669"/>
    <property type="project" value="InterPro"/>
</dbReference>
<feature type="transmembrane region" description="Helical" evidence="6">
    <location>
        <begin position="289"/>
        <end position="306"/>
    </location>
</feature>
<dbReference type="Pfam" id="PF07690">
    <property type="entry name" value="MFS_1"/>
    <property type="match status" value="1"/>
</dbReference>
<keyword evidence="3 6" id="KW-0812">Transmembrane</keyword>
<feature type="transmembrane region" description="Helical" evidence="6">
    <location>
        <begin position="312"/>
        <end position="334"/>
    </location>
</feature>
<feature type="transmembrane region" description="Helical" evidence="6">
    <location>
        <begin position="53"/>
        <end position="73"/>
    </location>
</feature>
<dbReference type="InterPro" id="IPR022324">
    <property type="entry name" value="Bacilysin_exporter_BacE_put"/>
</dbReference>
<dbReference type="Proteomes" id="UP000242444">
    <property type="component" value="Unassembled WGS sequence"/>
</dbReference>
<dbReference type="CDD" id="cd06173">
    <property type="entry name" value="MFS_MefA_like"/>
    <property type="match status" value="1"/>
</dbReference>
<keyword evidence="2" id="KW-1003">Cell membrane</keyword>
<feature type="transmembrane region" description="Helical" evidence="6">
    <location>
        <begin position="346"/>
        <end position="368"/>
    </location>
</feature>
<evidence type="ECO:0000256" key="5">
    <source>
        <dbReference type="ARBA" id="ARBA00023136"/>
    </source>
</evidence>
<gene>
    <name evidence="7" type="ORF">CFN78_25870</name>
</gene>
<dbReference type="PANTHER" id="PTHR23513:SF11">
    <property type="entry name" value="STAPHYLOFERRIN A TRANSPORTER"/>
    <property type="match status" value="1"/>
</dbReference>
<comment type="caution">
    <text evidence="7">The sequence shown here is derived from an EMBL/GenBank/DDBJ whole genome shotgun (WGS) entry which is preliminary data.</text>
</comment>
<feature type="transmembrane region" description="Helical" evidence="6">
    <location>
        <begin position="229"/>
        <end position="250"/>
    </location>
</feature>
<reference evidence="7 8" key="1">
    <citation type="submission" date="2017-07" db="EMBL/GenBank/DDBJ databases">
        <title>Amycolatopsis antarcticus sp. nov., isolated from the surface of an Antarcticus brown macroalga.</title>
        <authorList>
            <person name="Wang J."/>
            <person name="Leiva S."/>
            <person name="Huang J."/>
            <person name="Huang Y."/>
        </authorList>
    </citation>
    <scope>NUCLEOTIDE SEQUENCE [LARGE SCALE GENOMIC DNA]</scope>
    <source>
        <strain evidence="7 8">AU-G6</strain>
    </source>
</reference>
<evidence type="ECO:0000256" key="4">
    <source>
        <dbReference type="ARBA" id="ARBA00022989"/>
    </source>
</evidence>